<comment type="similarity">
    <text evidence="1">Belongs to the FrhG family.</text>
</comment>
<dbReference type="InterPro" id="IPR037024">
    <property type="entry name" value="NiFe_Hase_small_N_sf"/>
</dbReference>
<proteinExistence type="inferred from homology"/>
<dbReference type="OrthoDB" id="38261at2157"/>
<dbReference type="HOGENOM" id="CLU_075477_0_0_2"/>
<dbReference type="InterPro" id="IPR006137">
    <property type="entry name" value="NADH_UbQ_OxRdtase-like_20kDa"/>
</dbReference>
<dbReference type="Proteomes" id="UP000009227">
    <property type="component" value="Chromosome"/>
</dbReference>
<dbReference type="InterPro" id="IPR017900">
    <property type="entry name" value="4Fe4S_Fe_S_CS"/>
</dbReference>
<dbReference type="PANTHER" id="PTHR42845">
    <property type="entry name" value="COENZYME F420-REDUCING HYDROGENASE, GAMMA SUBUNIT"/>
    <property type="match status" value="1"/>
</dbReference>
<dbReference type="GO" id="GO:0051536">
    <property type="term" value="F:iron-sulfur cluster binding"/>
    <property type="evidence" value="ECO:0007669"/>
    <property type="project" value="InterPro"/>
</dbReference>
<evidence type="ECO:0000256" key="2">
    <source>
        <dbReference type="ARBA" id="ARBA00023002"/>
    </source>
</evidence>
<keyword evidence="6" id="KW-1185">Reference proteome</keyword>
<dbReference type="EMBL" id="CP002737">
    <property type="protein sequence ID" value="AEF96740.1"/>
    <property type="molecule type" value="Genomic_DNA"/>
</dbReference>
<dbReference type="KEGG" id="mig:Metig_1202"/>
<dbReference type="SUPFAM" id="SSF56770">
    <property type="entry name" value="HydA/Nqo6-like"/>
    <property type="match status" value="1"/>
</dbReference>
<dbReference type="InterPro" id="IPR017896">
    <property type="entry name" value="4Fe4S_Fe-S-bd"/>
</dbReference>
<organism evidence="6">
    <name type="scientific">Methanotorris igneus (strain DSM 5666 / JCM 11834 / Kol 5)</name>
    <dbReference type="NCBI Taxonomy" id="880724"/>
    <lineage>
        <taxon>Archaea</taxon>
        <taxon>Methanobacteriati</taxon>
        <taxon>Methanobacteriota</taxon>
        <taxon>Methanomada group</taxon>
        <taxon>Methanococci</taxon>
        <taxon>Methanococcales</taxon>
        <taxon>Methanocaldococcaceae</taxon>
        <taxon>Methanotorris</taxon>
    </lineage>
</organism>
<evidence type="ECO:0000313" key="5">
    <source>
        <dbReference type="EMBL" id="AEF96740.1"/>
    </source>
</evidence>
<dbReference type="GeneID" id="10644062"/>
<dbReference type="NCBIfam" id="TIGR03294">
    <property type="entry name" value="FrhG"/>
    <property type="match status" value="1"/>
</dbReference>
<sequence>MVKIAHIHMCGCTGCLISLADTYEQLLDILNKVELVYALTLVDEKTEIKEIDDKIIIERKIPDDIDIALVEGSVCLDDEHSLKEILEVREKSKIVVALGACAATGGVTRFCRGNQMSKPVHSSFVPIGEVIKVDLALPGCPPSTESIVKLIGAALNGDTVYLEPYAELANKTEVCGCDLLYKVVNKSLCMGCGTCAAACPTRAIEMLDGRPNVLKELCIKCGACSVQCPRIRFPKLIEEIE</sequence>
<dbReference type="Gene3D" id="3.40.50.700">
    <property type="entry name" value="NADH:ubiquinone oxidoreductase-like, 20kDa subunit"/>
    <property type="match status" value="1"/>
</dbReference>
<name>F6BE63_METIK</name>
<feature type="domain" description="4Fe-4S ferredoxin-type" evidence="4">
    <location>
        <begin position="210"/>
        <end position="239"/>
    </location>
</feature>
<dbReference type="PANTHER" id="PTHR42845:SF2">
    <property type="entry name" value="F420-NON-REDUCING HYDROGENASE VHU SUBUNIT G"/>
    <property type="match status" value="1"/>
</dbReference>
<dbReference type="PROSITE" id="PS51379">
    <property type="entry name" value="4FE4S_FER_2"/>
    <property type="match status" value="2"/>
</dbReference>
<evidence type="ECO:0000313" key="6">
    <source>
        <dbReference type="Proteomes" id="UP000009227"/>
    </source>
</evidence>
<dbReference type="EC" id="1.12.98.1" evidence="3"/>
<dbReference type="PROSITE" id="PS00198">
    <property type="entry name" value="4FE4S_FER_1"/>
    <property type="match status" value="2"/>
</dbReference>
<evidence type="ECO:0000256" key="1">
    <source>
        <dbReference type="ARBA" id="ARBA00010870"/>
    </source>
</evidence>
<dbReference type="GO" id="GO:0050660">
    <property type="term" value="F:flavin adenine dinucleotide binding"/>
    <property type="evidence" value="ECO:0007669"/>
    <property type="project" value="InterPro"/>
</dbReference>
<evidence type="ECO:0000259" key="4">
    <source>
        <dbReference type="PROSITE" id="PS51379"/>
    </source>
</evidence>
<gene>
    <name evidence="5" type="ordered locus">Metig_1202</name>
</gene>
<dbReference type="STRING" id="880724.Metig_1202"/>
<accession>F6BE63</accession>
<dbReference type="Pfam" id="PF01058">
    <property type="entry name" value="Oxidored_q6"/>
    <property type="match status" value="1"/>
</dbReference>
<dbReference type="GO" id="GO:0016151">
    <property type="term" value="F:nickel cation binding"/>
    <property type="evidence" value="ECO:0007669"/>
    <property type="project" value="InterPro"/>
</dbReference>
<dbReference type="GO" id="GO:0050454">
    <property type="term" value="F:coenzyme F420 hydrogenase activity"/>
    <property type="evidence" value="ECO:0007669"/>
    <property type="project" value="UniProtKB-EC"/>
</dbReference>
<dbReference type="RefSeq" id="WP_013799339.1">
    <property type="nucleotide sequence ID" value="NC_015562.1"/>
</dbReference>
<protein>
    <recommendedName>
        <fullName evidence="3">Coenzyme F420 hydrogenase subunit gamma</fullName>
        <ecNumber evidence="3">1.12.98.1</ecNumber>
    </recommendedName>
</protein>
<dbReference type="InterPro" id="IPR051349">
    <property type="entry name" value="Hydrogenase_assoc-protein"/>
</dbReference>
<dbReference type="InterPro" id="IPR017681">
    <property type="entry name" value="Coenz_F420_hydrogenase_gsu"/>
</dbReference>
<feature type="domain" description="4Fe-4S ferredoxin-type" evidence="4">
    <location>
        <begin position="180"/>
        <end position="209"/>
    </location>
</feature>
<dbReference type="Pfam" id="PF13237">
    <property type="entry name" value="Fer4_10"/>
    <property type="match status" value="1"/>
</dbReference>
<dbReference type="AlphaFoldDB" id="F6BE63"/>
<evidence type="ECO:0000256" key="3">
    <source>
        <dbReference type="NCBIfam" id="TIGR03294"/>
    </source>
</evidence>
<dbReference type="Gene3D" id="3.30.70.20">
    <property type="match status" value="1"/>
</dbReference>
<reference evidence="5 6" key="1">
    <citation type="submission" date="2011-05" db="EMBL/GenBank/DDBJ databases">
        <title>Complete sequence of Methanotorris igneus Kol 5.</title>
        <authorList>
            <consortium name="US DOE Joint Genome Institute"/>
            <person name="Lucas S."/>
            <person name="Han J."/>
            <person name="Lapidus A."/>
            <person name="Cheng J.-F."/>
            <person name="Goodwin L."/>
            <person name="Pitluck S."/>
            <person name="Peters L."/>
            <person name="Mikhailova N."/>
            <person name="Chertkov O."/>
            <person name="Han C."/>
            <person name="Tapia R."/>
            <person name="Land M."/>
            <person name="Hauser L."/>
            <person name="Kyrpides N."/>
            <person name="Ivanova N."/>
            <person name="Pagani I."/>
            <person name="Sieprawska-Lupa M."/>
            <person name="Whitman W."/>
            <person name="Woyke T."/>
        </authorList>
    </citation>
    <scope>NUCLEOTIDE SEQUENCE [LARGE SCALE GENOMIC DNA]</scope>
    <source>
        <strain evidence="6">DSM 5666 / JCM 11834 / Kol 5</strain>
    </source>
</reference>
<keyword evidence="2 5" id="KW-0560">Oxidoreductase</keyword>